<evidence type="ECO:0000259" key="5">
    <source>
        <dbReference type="Pfam" id="PF00535"/>
    </source>
</evidence>
<evidence type="ECO:0000313" key="7">
    <source>
        <dbReference type="EMBL" id="PSR34351.1"/>
    </source>
</evidence>
<dbReference type="InterPro" id="IPR028098">
    <property type="entry name" value="Glyco_trans_4-like_N"/>
</dbReference>
<feature type="domain" description="Glycosyltransferase 2-like" evidence="5">
    <location>
        <begin position="182"/>
        <end position="348"/>
    </location>
</feature>
<organism evidence="7 8">
    <name type="scientific">Sulfobacillus benefaciens</name>
    <dbReference type="NCBI Taxonomy" id="453960"/>
    <lineage>
        <taxon>Bacteria</taxon>
        <taxon>Bacillati</taxon>
        <taxon>Bacillota</taxon>
        <taxon>Clostridia</taxon>
        <taxon>Eubacteriales</taxon>
        <taxon>Clostridiales Family XVII. Incertae Sedis</taxon>
        <taxon>Sulfobacillus</taxon>
    </lineage>
</organism>
<dbReference type="GO" id="GO:0016757">
    <property type="term" value="F:glycosyltransferase activity"/>
    <property type="evidence" value="ECO:0007669"/>
    <property type="project" value="UniProtKB-KW"/>
</dbReference>
<reference evidence="7 8" key="1">
    <citation type="journal article" date="2014" name="BMC Genomics">
        <title>Comparison of environmental and isolate Sulfobacillus genomes reveals diverse carbon, sulfur, nitrogen, and hydrogen metabolisms.</title>
        <authorList>
            <person name="Justice N.B."/>
            <person name="Norman A."/>
            <person name="Brown C.T."/>
            <person name="Singh A."/>
            <person name="Thomas B.C."/>
            <person name="Banfield J.F."/>
        </authorList>
    </citation>
    <scope>NUCLEOTIDE SEQUENCE [LARGE SCALE GENOMIC DNA]</scope>
    <source>
        <strain evidence="7">AMDSBA4</strain>
    </source>
</reference>
<comment type="pathway">
    <text evidence="1">Cell wall biogenesis; cell wall polysaccharide biosynthesis.</text>
</comment>
<evidence type="ECO:0000256" key="3">
    <source>
        <dbReference type="ARBA" id="ARBA00022676"/>
    </source>
</evidence>
<evidence type="ECO:0000256" key="4">
    <source>
        <dbReference type="ARBA" id="ARBA00022679"/>
    </source>
</evidence>
<name>A0A2T2XIL6_9FIRM</name>
<dbReference type="SUPFAM" id="SSF53448">
    <property type="entry name" value="Nucleotide-diphospho-sugar transferases"/>
    <property type="match status" value="1"/>
</dbReference>
<evidence type="ECO:0000256" key="2">
    <source>
        <dbReference type="ARBA" id="ARBA00006739"/>
    </source>
</evidence>
<dbReference type="AlphaFoldDB" id="A0A2T2XIL6"/>
<accession>A0A2T2XIL6</accession>
<dbReference type="Proteomes" id="UP000242972">
    <property type="component" value="Unassembled WGS sequence"/>
</dbReference>
<dbReference type="Pfam" id="PF13439">
    <property type="entry name" value="Glyco_transf_4"/>
    <property type="match status" value="1"/>
</dbReference>
<dbReference type="Pfam" id="PF00535">
    <property type="entry name" value="Glycos_transf_2"/>
    <property type="match status" value="1"/>
</dbReference>
<dbReference type="EMBL" id="PXYW01000009">
    <property type="protein sequence ID" value="PSR34351.1"/>
    <property type="molecule type" value="Genomic_DNA"/>
</dbReference>
<comment type="caution">
    <text evidence="7">The sequence shown here is derived from an EMBL/GenBank/DDBJ whole genome shotgun (WGS) entry which is preliminary data.</text>
</comment>
<dbReference type="Gene3D" id="3.90.550.10">
    <property type="entry name" value="Spore Coat Polysaccharide Biosynthesis Protein SpsA, Chain A"/>
    <property type="match status" value="1"/>
</dbReference>
<evidence type="ECO:0000313" key="8">
    <source>
        <dbReference type="Proteomes" id="UP000242972"/>
    </source>
</evidence>
<evidence type="ECO:0000259" key="6">
    <source>
        <dbReference type="Pfam" id="PF13439"/>
    </source>
</evidence>
<sequence length="719" mass="81111">MEFTMEDHERDAWLREFVQRQPPLGRDCSAWQHRMARAERSLTLWWDVVAKSRRIVVCGDDTGVLTLGLLVRGHAVVGCGSDAMTQEWMQFRAAAAGVEGLYEWAENVEGIAAESQDLIITMAADRVDLGELSRLVGLGGLVYFPDVTEDDILRIKACAQALGLLFYKIYGHALVIKAPPITILMPVYNASKATLSALFSVLQTIANLPVSLLVINDGSTEARLAENIRTVMENHPQGTFLDRSENWGFIRTVNQGFAHIPRHHDVVLLNSDVIVTPDWIPKLCLAAYSQPQVATATPVSNNAAIYSLEVDQSLLMLGNRALEHREGPPRHYPVIPTGVGFCLYIRHEARALLGGFDEIYGAGYGEETDFCLRAVQAGFVNVLDDRTVIFHHGRLSMGNRADFGWSNRSSEEALERRYPWYPHTVQRFLQSGFMAALTEYWMPWQRKHRPKDRPRIWMQLQAPYHDQHVSGTERHVYALIEQLRAFYDVYAVWEARTQLIIKEITADNAWEYVQSWVPTVPAGQWQAERPFAVERLTAELAAWKIDVVHVQHTIRSGWEVVVAAHALGLPIVYTVHDYYALCPDYNLLNPEGVFCQLPSAAVCEQCLASKPSIRVPSIEQWRQQSQKALEMVDCVVFPSRSAQDLFRHQMPIRSDHVIEHGISVKTVMAPREWRPSLAIIGLAGLAKGRPLLSQLIPQLVDGGYQIHLFGSEPTHWPLL</sequence>
<dbReference type="InterPro" id="IPR029044">
    <property type="entry name" value="Nucleotide-diphossugar_trans"/>
</dbReference>
<evidence type="ECO:0008006" key="9">
    <source>
        <dbReference type="Google" id="ProtNLM"/>
    </source>
</evidence>
<dbReference type="Gene3D" id="3.40.50.2000">
    <property type="entry name" value="Glycogen Phosphorylase B"/>
    <property type="match status" value="1"/>
</dbReference>
<gene>
    <name evidence="7" type="ORF">C7B46_05380</name>
</gene>
<keyword evidence="3" id="KW-0328">Glycosyltransferase</keyword>
<proteinExistence type="inferred from homology"/>
<protein>
    <recommendedName>
        <fullName evidence="9">Glycosyltransferase</fullName>
    </recommendedName>
</protein>
<evidence type="ECO:0000256" key="1">
    <source>
        <dbReference type="ARBA" id="ARBA00004776"/>
    </source>
</evidence>
<keyword evidence="4" id="KW-0808">Transferase</keyword>
<feature type="domain" description="Glycosyltransferase subfamily 4-like N-terminal" evidence="6">
    <location>
        <begin position="469"/>
        <end position="663"/>
    </location>
</feature>
<dbReference type="PANTHER" id="PTHR43179:SF12">
    <property type="entry name" value="GALACTOFURANOSYLTRANSFERASE GLFT2"/>
    <property type="match status" value="1"/>
</dbReference>
<comment type="similarity">
    <text evidence="2">Belongs to the glycosyltransferase 2 family.</text>
</comment>
<feature type="non-terminal residue" evidence="7">
    <location>
        <position position="719"/>
    </location>
</feature>
<dbReference type="PANTHER" id="PTHR43179">
    <property type="entry name" value="RHAMNOSYLTRANSFERASE WBBL"/>
    <property type="match status" value="1"/>
</dbReference>
<dbReference type="SUPFAM" id="SSF53756">
    <property type="entry name" value="UDP-Glycosyltransferase/glycogen phosphorylase"/>
    <property type="match status" value="1"/>
</dbReference>
<dbReference type="InterPro" id="IPR001173">
    <property type="entry name" value="Glyco_trans_2-like"/>
</dbReference>